<dbReference type="EMBL" id="VSSQ01033373">
    <property type="protein sequence ID" value="MPM84946.1"/>
    <property type="molecule type" value="Genomic_DNA"/>
</dbReference>
<evidence type="ECO:0000256" key="1">
    <source>
        <dbReference type="SAM" id="MobiDB-lite"/>
    </source>
</evidence>
<proteinExistence type="predicted"/>
<sequence>MPRQVVFPVAGLFLGHVCDEEKSCATVVIDSFEHLQTLTTDVEQIAELNRYEEALTVEEIEKPKGKAKASDKASDKASADATGQGEESAQAEESKSAGEPTAADSNQQNES</sequence>
<feature type="compositionally biased region" description="Basic and acidic residues" evidence="1">
    <location>
        <begin position="58"/>
        <end position="78"/>
    </location>
</feature>
<dbReference type="AlphaFoldDB" id="A0A645D6E8"/>
<name>A0A645D6E8_9ZZZZ</name>
<feature type="region of interest" description="Disordered" evidence="1">
    <location>
        <begin position="58"/>
        <end position="111"/>
    </location>
</feature>
<feature type="compositionally biased region" description="Low complexity" evidence="1">
    <location>
        <begin position="79"/>
        <end position="88"/>
    </location>
</feature>
<accession>A0A645D6E8</accession>
<protein>
    <submittedName>
        <fullName evidence="2">Uncharacterized protein</fullName>
    </submittedName>
</protein>
<comment type="caution">
    <text evidence="2">The sequence shown here is derived from an EMBL/GenBank/DDBJ whole genome shotgun (WGS) entry which is preliminary data.</text>
</comment>
<evidence type="ECO:0000313" key="2">
    <source>
        <dbReference type="EMBL" id="MPM84946.1"/>
    </source>
</evidence>
<reference evidence="2" key="1">
    <citation type="submission" date="2019-08" db="EMBL/GenBank/DDBJ databases">
        <authorList>
            <person name="Kucharzyk K."/>
            <person name="Murdoch R.W."/>
            <person name="Higgins S."/>
            <person name="Loffler F."/>
        </authorList>
    </citation>
    <scope>NUCLEOTIDE SEQUENCE</scope>
</reference>
<gene>
    <name evidence="2" type="ORF">SDC9_132022</name>
</gene>
<organism evidence="2">
    <name type="scientific">bioreactor metagenome</name>
    <dbReference type="NCBI Taxonomy" id="1076179"/>
    <lineage>
        <taxon>unclassified sequences</taxon>
        <taxon>metagenomes</taxon>
        <taxon>ecological metagenomes</taxon>
    </lineage>
</organism>